<feature type="domain" description="Sodium symporter small subunit" evidence="2">
    <location>
        <begin position="17"/>
        <end position="91"/>
    </location>
</feature>
<dbReference type="Proteomes" id="UP001157167">
    <property type="component" value="Unassembled WGS sequence"/>
</dbReference>
<evidence type="ECO:0000259" key="2">
    <source>
        <dbReference type="Pfam" id="PF13937"/>
    </source>
</evidence>
<evidence type="ECO:0000313" key="4">
    <source>
        <dbReference type="Proteomes" id="UP001157167"/>
    </source>
</evidence>
<organism evidence="3 4">
    <name type="scientific">Zoogloea oryzae</name>
    <dbReference type="NCBI Taxonomy" id="310767"/>
    <lineage>
        <taxon>Bacteria</taxon>
        <taxon>Pseudomonadati</taxon>
        <taxon>Pseudomonadota</taxon>
        <taxon>Betaproteobacteria</taxon>
        <taxon>Rhodocyclales</taxon>
        <taxon>Zoogloeaceae</taxon>
        <taxon>Zoogloea</taxon>
    </lineage>
</organism>
<comment type="caution">
    <text evidence="3">The sequence shown here is derived from an EMBL/GenBank/DDBJ whole genome shotgun (WGS) entry which is preliminary data.</text>
</comment>
<sequence length="95" mass="10912">MSRDNNDNSAETRTAAARYWKTTLRLTAGLLLVWAAVSFLPGWFADELNSVVFFGWPFGFYMAAQGALIVFLLIVWLYDFCMTRLERRHGLDPDD</sequence>
<dbReference type="Pfam" id="PF13937">
    <property type="entry name" value="DUF4212"/>
    <property type="match status" value="1"/>
</dbReference>
<keyword evidence="4" id="KW-1185">Reference proteome</keyword>
<dbReference type="NCBIfam" id="TIGR03647">
    <property type="entry name" value="Na_symport_sm"/>
    <property type="match status" value="1"/>
</dbReference>
<evidence type="ECO:0000256" key="1">
    <source>
        <dbReference type="SAM" id="Phobius"/>
    </source>
</evidence>
<keyword evidence="1" id="KW-1133">Transmembrane helix</keyword>
<keyword evidence="1" id="KW-0812">Transmembrane</keyword>
<proteinExistence type="predicted"/>
<feature type="transmembrane region" description="Helical" evidence="1">
    <location>
        <begin position="56"/>
        <end position="78"/>
    </location>
</feature>
<name>A0ABQ6FI41_9RHOO</name>
<accession>A0ABQ6FI41</accession>
<reference evidence="4" key="1">
    <citation type="journal article" date="2019" name="Int. J. Syst. Evol. Microbiol.">
        <title>The Global Catalogue of Microorganisms (GCM) 10K type strain sequencing project: providing services to taxonomists for standard genome sequencing and annotation.</title>
        <authorList>
            <consortium name="The Broad Institute Genomics Platform"/>
            <consortium name="The Broad Institute Genome Sequencing Center for Infectious Disease"/>
            <person name="Wu L."/>
            <person name="Ma J."/>
        </authorList>
    </citation>
    <scope>NUCLEOTIDE SEQUENCE [LARGE SCALE GENOMIC DNA]</scope>
    <source>
        <strain evidence="4">NBRC 102407</strain>
    </source>
</reference>
<protein>
    <submittedName>
        <fullName evidence="3">Membrane protein</fullName>
    </submittedName>
</protein>
<gene>
    <name evidence="3" type="ORF">GCM10007933_38080</name>
</gene>
<dbReference type="RefSeq" id="WP_284189496.1">
    <property type="nucleotide sequence ID" value="NZ_BSPX01000085.1"/>
</dbReference>
<feature type="transmembrane region" description="Helical" evidence="1">
    <location>
        <begin position="23"/>
        <end position="44"/>
    </location>
</feature>
<keyword evidence="1" id="KW-0472">Membrane</keyword>
<evidence type="ECO:0000313" key="3">
    <source>
        <dbReference type="EMBL" id="GLT24330.1"/>
    </source>
</evidence>
<dbReference type="InterPro" id="IPR019886">
    <property type="entry name" value="Na_symporter_ssu"/>
</dbReference>
<dbReference type="EMBL" id="BSPX01000085">
    <property type="protein sequence ID" value="GLT24330.1"/>
    <property type="molecule type" value="Genomic_DNA"/>
</dbReference>